<dbReference type="InterPro" id="IPR015310">
    <property type="entry name" value="AHSA1-like_N"/>
</dbReference>
<dbReference type="InterPro" id="IPR051966">
    <property type="entry name" value="RPAP3"/>
</dbReference>
<dbReference type="AlphaFoldDB" id="A0A7S1SC34"/>
<dbReference type="GO" id="GO:0051087">
    <property type="term" value="F:protein-folding chaperone binding"/>
    <property type="evidence" value="ECO:0007669"/>
    <property type="project" value="InterPro"/>
</dbReference>
<accession>A0A7S1SC34</accession>
<evidence type="ECO:0000259" key="4">
    <source>
        <dbReference type="Pfam" id="PF09229"/>
    </source>
</evidence>
<dbReference type="Gene3D" id="1.25.40.10">
    <property type="entry name" value="Tetratricopeptide repeat domain"/>
    <property type="match status" value="1"/>
</dbReference>
<sequence length="358" mass="40263">MKRREPVQLRELQMVRDLEDGDEAKAKGNELFKAGDLSAALAHYEKGVQLLRQQEQVPVVAVATLLSNAALCHLKLKWPDRAKKNASMAIAAVRQAEDGAFDQSKLFYRRALACEQLKDFGTAVDDMARALQQAKKTGLPLAEQHRLKAEVERLKKLRASAEESAEKRRREQENERTAEVQRLQGEKLEASKKSEASSVPIALNSDYLQEQDFSHWAKRQVQEAVKGVTHACASGGHIEVIELDESKSKIQAAITTKKGTRALYYEMDVHCTWKGKAAKGLASGDGPHEMQGLIRVYNIAHDTKFQLGGDENTSYMYQLGWDHRKTGPWVEDLRTEAAELFDKISERVDGVVRELRKK</sequence>
<dbReference type="PANTHER" id="PTHR46423">
    <property type="entry name" value="RNA POLYMERASE II-ASSOCIATED PROTEIN 3"/>
    <property type="match status" value="1"/>
</dbReference>
<feature type="region of interest" description="Disordered" evidence="3">
    <location>
        <begin position="159"/>
        <end position="195"/>
    </location>
</feature>
<evidence type="ECO:0000313" key="5">
    <source>
        <dbReference type="EMBL" id="CAD9190532.1"/>
    </source>
</evidence>
<gene>
    <name evidence="5" type="ORF">ACAT0790_LOCUS67307</name>
</gene>
<evidence type="ECO:0000256" key="1">
    <source>
        <dbReference type="ARBA" id="ARBA00006817"/>
    </source>
</evidence>
<feature type="domain" description="Activator of Hsp90 ATPase AHSA1-like N-terminal" evidence="4">
    <location>
        <begin position="210"/>
        <end position="305"/>
    </location>
</feature>
<reference evidence="5" key="1">
    <citation type="submission" date="2021-01" db="EMBL/GenBank/DDBJ databases">
        <authorList>
            <person name="Corre E."/>
            <person name="Pelletier E."/>
            <person name="Niang G."/>
            <person name="Scheremetjew M."/>
            <person name="Finn R."/>
            <person name="Kale V."/>
            <person name="Holt S."/>
            <person name="Cochrane G."/>
            <person name="Meng A."/>
            <person name="Brown T."/>
            <person name="Cohen L."/>
        </authorList>
    </citation>
    <scope>NUCLEOTIDE SEQUENCE</scope>
    <source>
        <strain evidence="5">OF101</strain>
    </source>
</reference>
<name>A0A7S1SC34_ALECA</name>
<dbReference type="GO" id="GO:0101031">
    <property type="term" value="C:protein folding chaperone complex"/>
    <property type="evidence" value="ECO:0007669"/>
    <property type="project" value="TreeGrafter"/>
</dbReference>
<dbReference type="Pfam" id="PF09229">
    <property type="entry name" value="Aha1_N"/>
    <property type="match status" value="1"/>
</dbReference>
<dbReference type="InterPro" id="IPR011990">
    <property type="entry name" value="TPR-like_helical_dom_sf"/>
</dbReference>
<proteinExistence type="inferred from homology"/>
<dbReference type="GO" id="GO:0001671">
    <property type="term" value="F:ATPase activator activity"/>
    <property type="evidence" value="ECO:0007669"/>
    <property type="project" value="InterPro"/>
</dbReference>
<keyword evidence="2" id="KW-0802">TPR repeat</keyword>
<organism evidence="5">
    <name type="scientific">Alexandrium catenella</name>
    <name type="common">Red tide dinoflagellate</name>
    <name type="synonym">Gonyaulax catenella</name>
    <dbReference type="NCBI Taxonomy" id="2925"/>
    <lineage>
        <taxon>Eukaryota</taxon>
        <taxon>Sar</taxon>
        <taxon>Alveolata</taxon>
        <taxon>Dinophyceae</taxon>
        <taxon>Gonyaulacales</taxon>
        <taxon>Pyrocystaceae</taxon>
        <taxon>Alexandrium</taxon>
    </lineage>
</organism>
<dbReference type="InterPro" id="IPR036338">
    <property type="entry name" value="Aha1"/>
</dbReference>
<dbReference type="SMART" id="SM00028">
    <property type="entry name" value="TPR"/>
    <property type="match status" value="3"/>
</dbReference>
<evidence type="ECO:0000256" key="2">
    <source>
        <dbReference type="ARBA" id="ARBA00022803"/>
    </source>
</evidence>
<evidence type="ECO:0000256" key="3">
    <source>
        <dbReference type="SAM" id="MobiDB-lite"/>
    </source>
</evidence>
<dbReference type="InterPro" id="IPR019734">
    <property type="entry name" value="TPR_rpt"/>
</dbReference>
<dbReference type="Gene3D" id="3.15.10.20">
    <property type="entry name" value="Activator of Hsp90 ATPase Aha1, N-terminal domain"/>
    <property type="match status" value="1"/>
</dbReference>
<dbReference type="SUPFAM" id="SSF103111">
    <property type="entry name" value="Activator of Hsp90 ATPase, Aha1"/>
    <property type="match status" value="1"/>
</dbReference>
<dbReference type="PANTHER" id="PTHR46423:SF1">
    <property type="entry name" value="RNA POLYMERASE II-ASSOCIATED PROTEIN 3"/>
    <property type="match status" value="1"/>
</dbReference>
<dbReference type="SUPFAM" id="SSF48452">
    <property type="entry name" value="TPR-like"/>
    <property type="match status" value="1"/>
</dbReference>
<dbReference type="EMBL" id="HBGE01112867">
    <property type="protein sequence ID" value="CAD9190532.1"/>
    <property type="molecule type" value="Transcribed_RNA"/>
</dbReference>
<comment type="similarity">
    <text evidence="1">Belongs to the AHA1 family.</text>
</comment>
<protein>
    <recommendedName>
        <fullName evidence="4">Activator of Hsp90 ATPase AHSA1-like N-terminal domain-containing protein</fullName>
    </recommendedName>
</protein>